<evidence type="ECO:0000313" key="1">
    <source>
        <dbReference type="EMBL" id="KAF0821198.1"/>
    </source>
</evidence>
<accession>A0A380Y9G2</accession>
<dbReference type="PANTHER" id="PTHR33498">
    <property type="entry name" value="TRANSPOSASE FOR INSERTION SEQUENCE ELEMENT IS1557"/>
    <property type="match status" value="1"/>
</dbReference>
<dbReference type="RefSeq" id="WP_061793154.1">
    <property type="nucleotide sequence ID" value="NZ_JAQZDS010000002.1"/>
</dbReference>
<dbReference type="AlphaFoldDB" id="A0A380Y9G2"/>
<organism evidence="1 2">
    <name type="scientific">Cytobacillus firmus</name>
    <name type="common">Bacillus firmus</name>
    <dbReference type="NCBI Taxonomy" id="1399"/>
    <lineage>
        <taxon>Bacteria</taxon>
        <taxon>Bacillati</taxon>
        <taxon>Bacillota</taxon>
        <taxon>Bacilli</taxon>
        <taxon>Bacillales</taxon>
        <taxon>Bacillaceae</taxon>
        <taxon>Cytobacillus</taxon>
    </lineage>
</organism>
<dbReference type="Pfam" id="PF14690">
    <property type="entry name" value="Zn_ribbon_ISL3"/>
    <property type="match status" value="1"/>
</dbReference>
<proteinExistence type="predicted"/>
<dbReference type="Pfam" id="PF13542">
    <property type="entry name" value="HTH_Tnp_ISL3"/>
    <property type="match status" value="1"/>
</dbReference>
<dbReference type="InterPro" id="IPR032877">
    <property type="entry name" value="Transposase_HTH"/>
</dbReference>
<gene>
    <name evidence="1" type="ORF">KIS1582_5108</name>
</gene>
<dbReference type="Pfam" id="PF01610">
    <property type="entry name" value="DDE_Tnp_ISL3"/>
    <property type="match status" value="1"/>
</dbReference>
<dbReference type="Proteomes" id="UP000465778">
    <property type="component" value="Unassembled WGS sequence"/>
</dbReference>
<dbReference type="PANTHER" id="PTHR33498:SF1">
    <property type="entry name" value="TRANSPOSASE FOR INSERTION SEQUENCE ELEMENT IS1557"/>
    <property type="match status" value="1"/>
</dbReference>
<evidence type="ECO:0000313" key="2">
    <source>
        <dbReference type="Proteomes" id="UP000465778"/>
    </source>
</evidence>
<sequence length="397" mass="47466">MFSVLLELPEFEVVKQEIYPTHYLVHVKKNSDQERCTYCGFHSSIVHDRRTRKVRDLSVLNKPLYLMVHIKRYQCQNCGEVFSTHFESIASHQHFTNRFREFIYEQVLGTTIQEISRKYKIAYSTVERIFYSVADQKANEQKLLIQEIQEDQEITLSLDEVAVRKGHKYETVLYDANLGAVMGMYKDRDYESTLELLSLKVLHPEQVKNVVLDMWDPFHKAIRKAFPKAHIIVDKYHVVQKVTQALDKVRKKIPGLKRSRFHLLKSYENVKEKHRPKLNEMLETHDDLAYAYFLKELFRDFYKSTDYVKADLLLTEWIQLAWASPFPSFHEVVRTIENWRHQILQYFKTPYTNGRSEGTNHKIKNIKRRAYGYRNLHRFRTRVFLECTGKTYKQQLL</sequence>
<dbReference type="EMBL" id="VDEM01000156">
    <property type="protein sequence ID" value="KAF0821198.1"/>
    <property type="molecule type" value="Genomic_DNA"/>
</dbReference>
<dbReference type="InterPro" id="IPR047951">
    <property type="entry name" value="Transpos_ISL3"/>
</dbReference>
<name>A0A380Y9G2_CYTFI</name>
<dbReference type="InterPro" id="IPR002560">
    <property type="entry name" value="Transposase_DDE"/>
</dbReference>
<protein>
    <submittedName>
        <fullName evidence="1">Mobile element protein</fullName>
    </submittedName>
</protein>
<dbReference type="GeneID" id="67526428"/>
<dbReference type="InterPro" id="IPR029261">
    <property type="entry name" value="Transposase_Znf"/>
</dbReference>
<reference evidence="1 2" key="1">
    <citation type="journal article" date="2020" name="G3 (Bethesda)">
        <title>Whole Genome Sequencing and Comparative Genomics of Two Nematicidal Bacillus Strains Reveals a Wide Range of Possible Virulence Factors.</title>
        <authorList>
            <person name="Susic N."/>
            <person name="Janezic S."/>
            <person name="Rupnik M."/>
            <person name="Geric Stare B."/>
        </authorList>
    </citation>
    <scope>NUCLEOTIDE SEQUENCE [LARGE SCALE GENOMIC DNA]</scope>
    <source>
        <strain evidence="1 2">I-1582</strain>
    </source>
</reference>
<dbReference type="OrthoDB" id="6197054at2"/>
<comment type="caution">
    <text evidence="1">The sequence shown here is derived from an EMBL/GenBank/DDBJ whole genome shotgun (WGS) entry which is preliminary data.</text>
</comment>
<dbReference type="NCBIfam" id="NF033550">
    <property type="entry name" value="transpos_ISL3"/>
    <property type="match status" value="1"/>
</dbReference>